<name>A0ABQ8S2P4_PERAM</name>
<dbReference type="EMBL" id="JAJSOF020000037">
    <property type="protein sequence ID" value="KAJ4428278.1"/>
    <property type="molecule type" value="Genomic_DNA"/>
</dbReference>
<reference evidence="1 2" key="1">
    <citation type="journal article" date="2022" name="Allergy">
        <title>Genome assembly and annotation of Periplaneta americana reveal a comprehensive cockroach allergen profile.</title>
        <authorList>
            <person name="Wang L."/>
            <person name="Xiong Q."/>
            <person name="Saelim N."/>
            <person name="Wang L."/>
            <person name="Nong W."/>
            <person name="Wan A.T."/>
            <person name="Shi M."/>
            <person name="Liu X."/>
            <person name="Cao Q."/>
            <person name="Hui J.H.L."/>
            <person name="Sookrung N."/>
            <person name="Leung T.F."/>
            <person name="Tungtrongchitr A."/>
            <person name="Tsui S.K.W."/>
        </authorList>
    </citation>
    <scope>NUCLEOTIDE SEQUENCE [LARGE SCALE GENOMIC DNA]</scope>
    <source>
        <strain evidence="1">PWHHKU_190912</strain>
    </source>
</reference>
<protein>
    <submittedName>
        <fullName evidence="1">Uncharacterized protein</fullName>
    </submittedName>
</protein>
<accession>A0ABQ8S2P4</accession>
<evidence type="ECO:0000313" key="1">
    <source>
        <dbReference type="EMBL" id="KAJ4428278.1"/>
    </source>
</evidence>
<gene>
    <name evidence="1" type="ORF">ANN_24295</name>
</gene>
<dbReference type="Proteomes" id="UP001148838">
    <property type="component" value="Unassembled WGS sequence"/>
</dbReference>
<organism evidence="1 2">
    <name type="scientific">Periplaneta americana</name>
    <name type="common">American cockroach</name>
    <name type="synonym">Blatta americana</name>
    <dbReference type="NCBI Taxonomy" id="6978"/>
    <lineage>
        <taxon>Eukaryota</taxon>
        <taxon>Metazoa</taxon>
        <taxon>Ecdysozoa</taxon>
        <taxon>Arthropoda</taxon>
        <taxon>Hexapoda</taxon>
        <taxon>Insecta</taxon>
        <taxon>Pterygota</taxon>
        <taxon>Neoptera</taxon>
        <taxon>Polyneoptera</taxon>
        <taxon>Dictyoptera</taxon>
        <taxon>Blattodea</taxon>
        <taxon>Blattoidea</taxon>
        <taxon>Blattidae</taxon>
        <taxon>Blattinae</taxon>
        <taxon>Periplaneta</taxon>
    </lineage>
</organism>
<evidence type="ECO:0000313" key="2">
    <source>
        <dbReference type="Proteomes" id="UP001148838"/>
    </source>
</evidence>
<proteinExistence type="predicted"/>
<keyword evidence="2" id="KW-1185">Reference proteome</keyword>
<sequence>MSNARLIPFEDLSLVTFLRIMHVRYQSDYAMNYLALERKRPMQTSETKGGRYGIIEGLWNTSKSSLFGSSISWILSKPLPYVRVIMAGESRVASDIGFEIEIRPMFYLTTLATAEVMSASPVCRNFVPQEFFYMPVLDMGIPCDSVDIKPIVQFVPHSAKCIYIDCNDGVDDSGA</sequence>
<comment type="caution">
    <text evidence="1">The sequence shown here is derived from an EMBL/GenBank/DDBJ whole genome shotgun (WGS) entry which is preliminary data.</text>
</comment>